<dbReference type="Proteomes" id="UP001057452">
    <property type="component" value="Chromosome 14"/>
</dbReference>
<reference evidence="1" key="1">
    <citation type="submission" date="2022-05" db="EMBL/GenBank/DDBJ databases">
        <title>Chromosome-level genome of Chaenocephalus aceratus.</title>
        <authorList>
            <person name="Park H."/>
        </authorList>
    </citation>
    <scope>NUCLEOTIDE SEQUENCE</scope>
    <source>
        <strain evidence="1">KU_202001</strain>
    </source>
</reference>
<feature type="non-terminal residue" evidence="1">
    <location>
        <position position="1"/>
    </location>
</feature>
<comment type="caution">
    <text evidence="1">The sequence shown here is derived from an EMBL/GenBank/DDBJ whole genome shotgun (WGS) entry which is preliminary data.</text>
</comment>
<evidence type="ECO:0000313" key="1">
    <source>
        <dbReference type="EMBL" id="KAI4814440.1"/>
    </source>
</evidence>
<organism evidence="1 2">
    <name type="scientific">Chaenocephalus aceratus</name>
    <name type="common">Blackfin icefish</name>
    <name type="synonym">Chaenichthys aceratus</name>
    <dbReference type="NCBI Taxonomy" id="36190"/>
    <lineage>
        <taxon>Eukaryota</taxon>
        <taxon>Metazoa</taxon>
        <taxon>Chordata</taxon>
        <taxon>Craniata</taxon>
        <taxon>Vertebrata</taxon>
        <taxon>Euteleostomi</taxon>
        <taxon>Actinopterygii</taxon>
        <taxon>Neopterygii</taxon>
        <taxon>Teleostei</taxon>
        <taxon>Neoteleostei</taxon>
        <taxon>Acanthomorphata</taxon>
        <taxon>Eupercaria</taxon>
        <taxon>Perciformes</taxon>
        <taxon>Notothenioidei</taxon>
        <taxon>Channichthyidae</taxon>
        <taxon>Chaenocephalus</taxon>
    </lineage>
</organism>
<evidence type="ECO:0000313" key="2">
    <source>
        <dbReference type="Proteomes" id="UP001057452"/>
    </source>
</evidence>
<protein>
    <submittedName>
        <fullName evidence="1">Uncharacterized protein</fullName>
    </submittedName>
</protein>
<sequence>LQSLLTLLRRRGSPPEFAFTPTAALVSYVPKKGRNVVLLSTRHTGPPEISERADEKPRIVLDYNRNKGGVDNLDKVIGAYSCRRMTACWPLVVFHNILDVSCYNAFVVWRELNPGWMPGKRNKRRVFLERLGKALVAPFIERRKRLPRTSAAVVKAVRGGNGDAGTDSAHGLARLRAHGLRAHGLRAHGLPRARTPRARTPRDRKTHAVCCGCGRYVCNSGALAYCPADVRGKQTADSGGTPANPACSCREFCSGPNDQVFSWTIPVKQKRQILSQKCKEITGPKTVRVPFFFLASSSEKTPKPSEELILLQAGLGRSLHMYRRMLTIRRPTQMSLMMMSSFTTEDNDNQDNTFRYCGEIFAASVVQGGPPPHVLTHHTYHYLCHGQLDKDVVKAGTASVDMENLVTEVQDAEEDSLMALTDRIIACGYSGPIKADHKKDILEAIVLHSWLRLLPILQQLRDGLALYGLDELLVEQPLLCQQLFVPGSLQGVDADFLILALST</sequence>
<proteinExistence type="predicted"/>
<keyword evidence="2" id="KW-1185">Reference proteome</keyword>
<name>A0ACB9WM43_CHAAC</name>
<dbReference type="EMBL" id="CM043798">
    <property type="protein sequence ID" value="KAI4814440.1"/>
    <property type="molecule type" value="Genomic_DNA"/>
</dbReference>
<gene>
    <name evidence="1" type="ORF">KUCAC02_003636</name>
</gene>
<accession>A0ACB9WM43</accession>